<dbReference type="GO" id="GO:1990904">
    <property type="term" value="C:ribonucleoprotein complex"/>
    <property type="evidence" value="ECO:0007669"/>
    <property type="project" value="UniProtKB-KW"/>
</dbReference>
<comment type="subcellular location">
    <subcellularLocation>
        <location evidence="2 16">Mitochondrion</location>
    </subcellularLocation>
</comment>
<evidence type="ECO:0000256" key="9">
    <source>
        <dbReference type="ARBA" id="ARBA00022980"/>
    </source>
</evidence>
<evidence type="ECO:0000256" key="15">
    <source>
        <dbReference type="ARBA" id="ARBA00048586"/>
    </source>
</evidence>
<sequence>MKLYIFDNNVLISGANLSESYFTDRADRYFLFKNCKQLADFFNEIIHTVGDTSFTVQSGQVIPSSNCDVHPYLGESQKYRELLKSRVEKVIQDYRENCQQISNGTTKTWIFPILQMGLLGINQELNLLNRLFSSRDEELKMTMASGYFNFTEHYEDLIFRHGTYEIDILTASPFANGFFESAGLSKYIPPLYSNISRDFLRKQHKNRRASIRMHEYFREGWTFHAKGLWIEKGNETTTLIGSSNYGYRSVHRDLEAQVLVITSDNELVTRLNQEKNRLFEHSSLLDAAALQKPEHYTPFLVRIVSRLKQMAARFVRGFVNRNPRNNELMGRQAPNVGYQFEKDSSARSFIYRVELVEGKSHREGRLVHYKDGVVVSASTREPAIANQLYSKTDTSAALNIGRVLALRCLQSGIHFAMPGATKEAIAKSQHQTHFFKALEEEGLSLAEPRHVEHSYETDASFTWKRYPLKATRQDKLDEL</sequence>
<dbReference type="SMART" id="SM00155">
    <property type="entry name" value="PLDc"/>
    <property type="match status" value="2"/>
</dbReference>
<dbReference type="EC" id="2.7.8.5" evidence="16"/>
<dbReference type="GO" id="GO:0008444">
    <property type="term" value="F:CDP-diacylglycerol-glycerol-3-phosphate 3-phosphatidyltransferase activity"/>
    <property type="evidence" value="ECO:0007669"/>
    <property type="project" value="UniProtKB-EC"/>
</dbReference>
<dbReference type="PROSITE" id="PS50035">
    <property type="entry name" value="PLD"/>
    <property type="match status" value="1"/>
</dbReference>
<comment type="similarity">
    <text evidence="4">Belongs to the universal ribosomal protein uL18 family.</text>
</comment>
<feature type="domain" description="PLD phosphodiesterase" evidence="17">
    <location>
        <begin position="1"/>
        <end position="21"/>
    </location>
</feature>
<keyword evidence="6 16" id="KW-0444">Lipid biosynthesis</keyword>
<evidence type="ECO:0000313" key="18">
    <source>
        <dbReference type="EnsemblMetazoa" id="CJA06262b.1"/>
    </source>
</evidence>
<evidence type="ECO:0000256" key="1">
    <source>
        <dbReference type="ARBA" id="ARBA00003537"/>
    </source>
</evidence>
<reference evidence="18" key="2">
    <citation type="submission" date="2022-06" db="UniProtKB">
        <authorList>
            <consortium name="EnsemblMetazoa"/>
        </authorList>
    </citation>
    <scope>IDENTIFICATION</scope>
    <source>
        <strain evidence="18">DF5081</strain>
    </source>
</reference>
<comment type="pathway">
    <text evidence="3 16">Phospholipid metabolism; phosphatidylglycerol biosynthesis; phosphatidylglycerol from CDP-diacylglycerol: step 1/2.</text>
</comment>
<dbReference type="GO" id="GO:0003735">
    <property type="term" value="F:structural constituent of ribosome"/>
    <property type="evidence" value="ECO:0007669"/>
    <property type="project" value="InterPro"/>
</dbReference>
<proteinExistence type="inferred from homology"/>
<dbReference type="GO" id="GO:0005524">
    <property type="term" value="F:ATP binding"/>
    <property type="evidence" value="ECO:0007669"/>
    <property type="project" value="UniProtKB-KW"/>
</dbReference>
<comment type="similarity">
    <text evidence="5 16">Belongs to the CDP-alcohol phosphatidyltransferase class-II family.</text>
</comment>
<dbReference type="Proteomes" id="UP000005237">
    <property type="component" value="Unassembled WGS sequence"/>
</dbReference>
<evidence type="ECO:0000256" key="2">
    <source>
        <dbReference type="ARBA" id="ARBA00004173"/>
    </source>
</evidence>
<comment type="catalytic activity">
    <reaction evidence="15 16">
        <text>a CDP-1,2-diacyl-sn-glycerol + sn-glycerol 3-phosphate = a 1,2-diacyl-sn-glycero-3-phospho-(1'-sn-glycero-3'-phosphate) + CMP + H(+)</text>
        <dbReference type="Rhea" id="RHEA:12593"/>
        <dbReference type="ChEBI" id="CHEBI:15378"/>
        <dbReference type="ChEBI" id="CHEBI:57597"/>
        <dbReference type="ChEBI" id="CHEBI:58332"/>
        <dbReference type="ChEBI" id="CHEBI:60110"/>
        <dbReference type="ChEBI" id="CHEBI:60377"/>
        <dbReference type="EC" id="2.7.8.5"/>
    </reaction>
</comment>
<dbReference type="SUPFAM" id="SSF56024">
    <property type="entry name" value="Phospholipase D/nuclease"/>
    <property type="match status" value="1"/>
</dbReference>
<dbReference type="InterPro" id="IPR025202">
    <property type="entry name" value="PLD-like_dom"/>
</dbReference>
<dbReference type="InterPro" id="IPR016270">
    <property type="entry name" value="PGS1"/>
</dbReference>
<dbReference type="Gene3D" id="3.30.420.80">
    <property type="entry name" value="Ribosomal protein S11"/>
    <property type="match status" value="1"/>
</dbReference>
<keyword evidence="9" id="KW-0689">Ribosomal protein</keyword>
<evidence type="ECO:0000256" key="14">
    <source>
        <dbReference type="ARBA" id="ARBA00023274"/>
    </source>
</evidence>
<evidence type="ECO:0000256" key="7">
    <source>
        <dbReference type="ARBA" id="ARBA00022679"/>
    </source>
</evidence>
<dbReference type="Gene3D" id="3.30.870.10">
    <property type="entry name" value="Endonuclease Chain A"/>
    <property type="match status" value="1"/>
</dbReference>
<comment type="function">
    <text evidence="1 16">Functions in the biosynthesis of the anionic phospholipids phosphatidylglycerol and cardiolipin.</text>
</comment>
<dbReference type="InterPro" id="IPR001736">
    <property type="entry name" value="PLipase_D/transphosphatidylase"/>
</dbReference>
<dbReference type="SUPFAM" id="SSF53137">
    <property type="entry name" value="Translational machinery components"/>
    <property type="match status" value="1"/>
</dbReference>
<name>A0A8R1DMX7_CAEJA</name>
<keyword evidence="8" id="KW-0677">Repeat</keyword>
<evidence type="ECO:0000256" key="12">
    <source>
        <dbReference type="ARBA" id="ARBA00023209"/>
    </source>
</evidence>
<accession>A0A8R1DMX7</accession>
<evidence type="ECO:0000256" key="4">
    <source>
        <dbReference type="ARBA" id="ARBA00007116"/>
    </source>
</evidence>
<keyword evidence="16" id="KW-0067">ATP-binding</keyword>
<dbReference type="EnsemblMetazoa" id="CJA06262b.1">
    <property type="protein sequence ID" value="CJA06262b.1"/>
    <property type="gene ID" value="WBGene00125466"/>
</dbReference>
<evidence type="ECO:0000313" key="19">
    <source>
        <dbReference type="Proteomes" id="UP000005237"/>
    </source>
</evidence>
<dbReference type="InterPro" id="IPR057268">
    <property type="entry name" value="Ribosomal_L18"/>
</dbReference>
<keyword evidence="13 16" id="KW-1208">Phospholipid metabolism</keyword>
<evidence type="ECO:0000256" key="6">
    <source>
        <dbReference type="ARBA" id="ARBA00022516"/>
    </source>
</evidence>
<dbReference type="GO" id="GO:0005840">
    <property type="term" value="C:ribosome"/>
    <property type="evidence" value="ECO:0007669"/>
    <property type="project" value="UniProtKB-KW"/>
</dbReference>
<reference evidence="19" key="1">
    <citation type="submission" date="2010-08" db="EMBL/GenBank/DDBJ databases">
        <authorList>
            <consortium name="Caenorhabditis japonica Sequencing Consortium"/>
            <person name="Wilson R.K."/>
        </authorList>
    </citation>
    <scope>NUCLEOTIDE SEQUENCE [LARGE SCALE GENOMIC DNA]</scope>
    <source>
        <strain evidence="19">DF5081</strain>
    </source>
</reference>
<organism evidence="18 19">
    <name type="scientific">Caenorhabditis japonica</name>
    <dbReference type="NCBI Taxonomy" id="281687"/>
    <lineage>
        <taxon>Eukaryota</taxon>
        <taxon>Metazoa</taxon>
        <taxon>Ecdysozoa</taxon>
        <taxon>Nematoda</taxon>
        <taxon>Chromadorea</taxon>
        <taxon>Rhabditida</taxon>
        <taxon>Rhabditina</taxon>
        <taxon>Rhabditomorpha</taxon>
        <taxon>Rhabditoidea</taxon>
        <taxon>Rhabditidae</taxon>
        <taxon>Peloderinae</taxon>
        <taxon>Caenorhabditis</taxon>
    </lineage>
</organism>
<keyword evidence="12 16" id="KW-0594">Phospholipid biosynthesis</keyword>
<keyword evidence="19" id="KW-1185">Reference proteome</keyword>
<protein>
    <recommendedName>
        <fullName evidence="16">CDP-diacylglycerol--glycerol-3-phosphate 3-phosphatidyltransferase</fullName>
        <ecNumber evidence="16">2.7.8.5</ecNumber>
    </recommendedName>
</protein>
<evidence type="ECO:0000256" key="13">
    <source>
        <dbReference type="ARBA" id="ARBA00023264"/>
    </source>
</evidence>
<evidence type="ECO:0000259" key="17">
    <source>
        <dbReference type="PROSITE" id="PS50035"/>
    </source>
</evidence>
<keyword evidence="16" id="KW-0547">Nucleotide-binding</keyword>
<dbReference type="AlphaFoldDB" id="A0A8R1DMX7"/>
<evidence type="ECO:0000256" key="16">
    <source>
        <dbReference type="RuleBase" id="RU365024"/>
    </source>
</evidence>
<dbReference type="FunFam" id="3.30.420.80:FF:000005">
    <property type="entry name" value="39S ribosomal protein L18, mitochondrial"/>
    <property type="match status" value="1"/>
</dbReference>
<evidence type="ECO:0000256" key="8">
    <source>
        <dbReference type="ARBA" id="ARBA00022737"/>
    </source>
</evidence>
<keyword evidence="10 16" id="KW-0443">Lipid metabolism</keyword>
<dbReference type="CDD" id="cd00432">
    <property type="entry name" value="Ribosomal_L18_L5e"/>
    <property type="match status" value="1"/>
</dbReference>
<evidence type="ECO:0000256" key="11">
    <source>
        <dbReference type="ARBA" id="ARBA00023128"/>
    </source>
</evidence>
<evidence type="ECO:0000256" key="5">
    <source>
        <dbReference type="ARBA" id="ARBA00010682"/>
    </source>
</evidence>
<dbReference type="InterPro" id="IPR036967">
    <property type="entry name" value="Ribosomal_uS11_sf"/>
</dbReference>
<keyword evidence="11 16" id="KW-0496">Mitochondrion</keyword>
<keyword evidence="14" id="KW-0687">Ribonucleoprotein</keyword>
<keyword evidence="7 16" id="KW-0808">Transferase</keyword>
<dbReference type="Pfam" id="PF13091">
    <property type="entry name" value="PLDc_2"/>
    <property type="match status" value="1"/>
</dbReference>
<dbReference type="GO" id="GO:0005743">
    <property type="term" value="C:mitochondrial inner membrane"/>
    <property type="evidence" value="ECO:0007669"/>
    <property type="project" value="UniProtKB-ARBA"/>
</dbReference>
<dbReference type="GO" id="GO:0006412">
    <property type="term" value="P:translation"/>
    <property type="evidence" value="ECO:0007669"/>
    <property type="project" value="InterPro"/>
</dbReference>
<dbReference type="GO" id="GO:0032049">
    <property type="term" value="P:cardiolipin biosynthetic process"/>
    <property type="evidence" value="ECO:0007669"/>
    <property type="project" value="InterPro"/>
</dbReference>
<dbReference type="PANTHER" id="PTHR12586">
    <property type="entry name" value="CDP-DIACYLGLYCEROL--SERINE O-PHOSPHATIDYLTRANSFERASE"/>
    <property type="match status" value="1"/>
</dbReference>
<dbReference type="PANTHER" id="PTHR12586:SF1">
    <property type="entry name" value="CDP-DIACYLGLYCEROL--GLYCEROL-3-PHOSPHATE 3-PHOSPHATIDYLTRANSFERASE, MITOCHONDRIAL"/>
    <property type="match status" value="1"/>
</dbReference>
<evidence type="ECO:0000256" key="10">
    <source>
        <dbReference type="ARBA" id="ARBA00023098"/>
    </source>
</evidence>
<evidence type="ECO:0000256" key="3">
    <source>
        <dbReference type="ARBA" id="ARBA00005042"/>
    </source>
</evidence>
<dbReference type="CDD" id="cd09137">
    <property type="entry name" value="PLDc_PGS1_euk_2"/>
    <property type="match status" value="1"/>
</dbReference>